<name>A0A1F6C1T3_9BACT</name>
<dbReference type="Proteomes" id="UP000176633">
    <property type="component" value="Unassembled WGS sequence"/>
</dbReference>
<gene>
    <name evidence="1" type="ORF">A3G50_01740</name>
</gene>
<dbReference type="STRING" id="1798473.A3G50_01740"/>
<dbReference type="EMBL" id="MFKM01000022">
    <property type="protein sequence ID" value="OGG43166.1"/>
    <property type="molecule type" value="Genomic_DNA"/>
</dbReference>
<evidence type="ECO:0000313" key="2">
    <source>
        <dbReference type="Proteomes" id="UP000176633"/>
    </source>
</evidence>
<dbReference type="AlphaFoldDB" id="A0A1F6C1T3"/>
<evidence type="ECO:0000313" key="1">
    <source>
        <dbReference type="EMBL" id="OGG43166.1"/>
    </source>
</evidence>
<reference evidence="1 2" key="1">
    <citation type="journal article" date="2016" name="Nat. Commun.">
        <title>Thousands of microbial genomes shed light on interconnected biogeochemical processes in an aquifer system.</title>
        <authorList>
            <person name="Anantharaman K."/>
            <person name="Brown C.T."/>
            <person name="Hug L.A."/>
            <person name="Sharon I."/>
            <person name="Castelle C.J."/>
            <person name="Probst A.J."/>
            <person name="Thomas B.C."/>
            <person name="Singh A."/>
            <person name="Wilkins M.J."/>
            <person name="Karaoz U."/>
            <person name="Brodie E.L."/>
            <person name="Williams K.H."/>
            <person name="Hubbard S.S."/>
            <person name="Banfield J.F."/>
        </authorList>
    </citation>
    <scope>NUCLEOTIDE SEQUENCE [LARGE SCALE GENOMIC DNA]</scope>
</reference>
<proteinExistence type="predicted"/>
<sequence>MDKKRKVKSLWDLEDDDVVIFPNDKARYVVGVSDIPGKIIMHPFGDWYEKGKRHVHFKELRKKKKQPTEKSYNADKKISCFLVGHMNGFAPLK</sequence>
<comment type="caution">
    <text evidence="1">The sequence shown here is derived from an EMBL/GenBank/DDBJ whole genome shotgun (WGS) entry which is preliminary data.</text>
</comment>
<protein>
    <submittedName>
        <fullName evidence="1">Uncharacterized protein</fullName>
    </submittedName>
</protein>
<accession>A0A1F6C1T3</accession>
<organism evidence="1 2">
    <name type="scientific">Candidatus Jorgensenbacteria bacterium RIFCSPLOWO2_12_FULL_42_11</name>
    <dbReference type="NCBI Taxonomy" id="1798473"/>
    <lineage>
        <taxon>Bacteria</taxon>
        <taxon>Candidatus Joergenseniibacteriota</taxon>
    </lineage>
</organism>